<dbReference type="Proteomes" id="UP001281614">
    <property type="component" value="Unassembled WGS sequence"/>
</dbReference>
<keyword evidence="1" id="KW-0472">Membrane</keyword>
<dbReference type="EMBL" id="VYYT01000234">
    <property type="protein sequence ID" value="KAK2754167.1"/>
    <property type="molecule type" value="Genomic_DNA"/>
</dbReference>
<dbReference type="InterPro" id="IPR046623">
    <property type="entry name" value="DUF6536"/>
</dbReference>
<sequence length="436" mass="48350">MLMSASLLLLIGVLIAALSAGGDFLQAFKFYESDCRNAAITNTMLHLFLNILSTIVLASSNFFMQILNSPSRSEVDAAHARGGWLDIGIPSWRNAFRLSRSKLFLWSLLALTSVMIHLLFNSSVFQIHSRDGPYSVTVMTEEFLKGGFNSAPYSSNFTASFKEIMAQASSWERIGTNQCGKIYSHDVCTGLMNHGNVALIAETINNSHLFDTQTGANVFWYSAHCRMQGLIQNFIPICESNCTLDTPYYSEPWGFEMTSRGQAPYLNPDIPFVPLEWGTQLRKQPPTEKAYLNISHCLVQPKTASCAVAFSRPLFLAVVLSILLKVVTCIVALQVLGSDEPLVTPGDAIASFISVPNDATPFGLLSRRTVRQRQWDMENKQTNWEPFNPRKWGEKRHFRAKSASGAVWISSYSFLSVGLGAAAGCLIFQLERGMPL</sequence>
<gene>
    <name evidence="4" type="ORF">CKAH01_06105</name>
</gene>
<keyword evidence="5" id="KW-1185">Reference proteome</keyword>
<evidence type="ECO:0000259" key="3">
    <source>
        <dbReference type="Pfam" id="PF20163"/>
    </source>
</evidence>
<reference evidence="4" key="1">
    <citation type="submission" date="2023-02" db="EMBL/GenBank/DDBJ databases">
        <title>Colletotrichum kahawae CIFC_Que2 genome sequencing and assembly.</title>
        <authorList>
            <person name="Baroncelli R."/>
        </authorList>
    </citation>
    <scope>NUCLEOTIDE SEQUENCE</scope>
    <source>
        <strain evidence="4">CIFC_Que2</strain>
    </source>
</reference>
<keyword evidence="2" id="KW-0732">Signal</keyword>
<keyword evidence="1" id="KW-1133">Transmembrane helix</keyword>
<feature type="transmembrane region" description="Helical" evidence="1">
    <location>
        <begin position="45"/>
        <end position="64"/>
    </location>
</feature>
<feature type="domain" description="DUF6536" evidence="3">
    <location>
        <begin position="2"/>
        <end position="144"/>
    </location>
</feature>
<evidence type="ECO:0000256" key="1">
    <source>
        <dbReference type="SAM" id="Phobius"/>
    </source>
</evidence>
<feature type="signal peptide" evidence="2">
    <location>
        <begin position="1"/>
        <end position="21"/>
    </location>
</feature>
<feature type="transmembrane region" description="Helical" evidence="1">
    <location>
        <begin position="405"/>
        <end position="430"/>
    </location>
</feature>
<evidence type="ECO:0000313" key="4">
    <source>
        <dbReference type="EMBL" id="KAK2754167.1"/>
    </source>
</evidence>
<evidence type="ECO:0000313" key="5">
    <source>
        <dbReference type="Proteomes" id="UP001281614"/>
    </source>
</evidence>
<dbReference type="AlphaFoldDB" id="A0AAD9Y977"/>
<dbReference type="PANTHER" id="PTHR35395:SF1">
    <property type="entry name" value="DUF6536 DOMAIN-CONTAINING PROTEIN"/>
    <property type="match status" value="1"/>
</dbReference>
<accession>A0AAD9Y977</accession>
<keyword evidence="1" id="KW-0812">Transmembrane</keyword>
<dbReference type="Pfam" id="PF20163">
    <property type="entry name" value="DUF6536"/>
    <property type="match status" value="1"/>
</dbReference>
<evidence type="ECO:0000256" key="2">
    <source>
        <dbReference type="SAM" id="SignalP"/>
    </source>
</evidence>
<protein>
    <recommendedName>
        <fullName evidence="3">DUF6536 domain-containing protein</fullName>
    </recommendedName>
</protein>
<dbReference type="PANTHER" id="PTHR35395">
    <property type="entry name" value="DUF6536 DOMAIN-CONTAINING PROTEIN"/>
    <property type="match status" value="1"/>
</dbReference>
<organism evidence="4 5">
    <name type="scientific">Colletotrichum kahawae</name>
    <name type="common">Coffee berry disease fungus</name>
    <dbReference type="NCBI Taxonomy" id="34407"/>
    <lineage>
        <taxon>Eukaryota</taxon>
        <taxon>Fungi</taxon>
        <taxon>Dikarya</taxon>
        <taxon>Ascomycota</taxon>
        <taxon>Pezizomycotina</taxon>
        <taxon>Sordariomycetes</taxon>
        <taxon>Hypocreomycetidae</taxon>
        <taxon>Glomerellales</taxon>
        <taxon>Glomerellaceae</taxon>
        <taxon>Colletotrichum</taxon>
        <taxon>Colletotrichum gloeosporioides species complex</taxon>
    </lineage>
</organism>
<comment type="caution">
    <text evidence="4">The sequence shown here is derived from an EMBL/GenBank/DDBJ whole genome shotgun (WGS) entry which is preliminary data.</text>
</comment>
<feature type="transmembrane region" description="Helical" evidence="1">
    <location>
        <begin position="314"/>
        <end position="336"/>
    </location>
</feature>
<feature type="chain" id="PRO_5042253189" description="DUF6536 domain-containing protein" evidence="2">
    <location>
        <begin position="22"/>
        <end position="436"/>
    </location>
</feature>
<proteinExistence type="predicted"/>
<feature type="transmembrane region" description="Helical" evidence="1">
    <location>
        <begin position="103"/>
        <end position="120"/>
    </location>
</feature>
<name>A0AAD9Y977_COLKA</name>